<sequence length="246" mass="27419">MPRKTSRSQRNSHPRCYLNSGTQEQTSLENITQGNQTVNPHCMPHYSTLMKPTSTDVAQNPVVQSNIDSTKKLPFASENVPPSINKQFLRLENFPSLNCVEPAKEICVQNSSVKIAQPYINIRDASEIPHDIGCDLSLRLGPLSIPSPSVEKFQLQQVKNVGSSSLEGNEMSDLTPQLHKQLIFCSNTNVDGPLDMCSSQWSDEDNVDTRTRKRKAVSIHPLEDQHFWQSKLPYNQLTGGMKSAGS</sequence>
<protein>
    <submittedName>
        <fullName evidence="1">Uncharacterized protein</fullName>
    </submittedName>
</protein>
<comment type="caution">
    <text evidence="1">The sequence shown here is derived from an EMBL/GenBank/DDBJ whole genome shotgun (WGS) entry which is preliminary data.</text>
</comment>
<reference evidence="2" key="1">
    <citation type="journal article" date="2023" name="G3 (Bethesda)">
        <title>Genome assembly and association tests identify interacting loci associated with vigor, precocity, and sex in interspecific pistachio rootstocks.</title>
        <authorList>
            <person name="Palmer W."/>
            <person name="Jacygrad E."/>
            <person name="Sagayaradj S."/>
            <person name="Cavanaugh K."/>
            <person name="Han R."/>
            <person name="Bertier L."/>
            <person name="Beede B."/>
            <person name="Kafkas S."/>
            <person name="Golino D."/>
            <person name="Preece J."/>
            <person name="Michelmore R."/>
        </authorList>
    </citation>
    <scope>NUCLEOTIDE SEQUENCE [LARGE SCALE GENOMIC DNA]</scope>
</reference>
<proteinExistence type="predicted"/>
<evidence type="ECO:0000313" key="1">
    <source>
        <dbReference type="EMBL" id="KAJ0031772.1"/>
    </source>
</evidence>
<evidence type="ECO:0000313" key="2">
    <source>
        <dbReference type="Proteomes" id="UP001163603"/>
    </source>
</evidence>
<gene>
    <name evidence="1" type="ORF">Pint_12398</name>
</gene>
<dbReference type="Proteomes" id="UP001163603">
    <property type="component" value="Chromosome 8"/>
</dbReference>
<organism evidence="1 2">
    <name type="scientific">Pistacia integerrima</name>
    <dbReference type="NCBI Taxonomy" id="434235"/>
    <lineage>
        <taxon>Eukaryota</taxon>
        <taxon>Viridiplantae</taxon>
        <taxon>Streptophyta</taxon>
        <taxon>Embryophyta</taxon>
        <taxon>Tracheophyta</taxon>
        <taxon>Spermatophyta</taxon>
        <taxon>Magnoliopsida</taxon>
        <taxon>eudicotyledons</taxon>
        <taxon>Gunneridae</taxon>
        <taxon>Pentapetalae</taxon>
        <taxon>rosids</taxon>
        <taxon>malvids</taxon>
        <taxon>Sapindales</taxon>
        <taxon>Anacardiaceae</taxon>
        <taxon>Pistacia</taxon>
    </lineage>
</organism>
<keyword evidence="2" id="KW-1185">Reference proteome</keyword>
<dbReference type="EMBL" id="CM047743">
    <property type="protein sequence ID" value="KAJ0031772.1"/>
    <property type="molecule type" value="Genomic_DNA"/>
</dbReference>
<accession>A0ACC0Y904</accession>
<name>A0ACC0Y904_9ROSI</name>